<name>A0AAJ0H5A0_9PEZI</name>
<feature type="transmembrane region" description="Helical" evidence="1">
    <location>
        <begin position="92"/>
        <end position="109"/>
    </location>
</feature>
<proteinExistence type="predicted"/>
<gene>
    <name evidence="2" type="ORF">B0T25DRAFT_466968</name>
</gene>
<organism evidence="2 3">
    <name type="scientific">Lasiosphaeria hispida</name>
    <dbReference type="NCBI Taxonomy" id="260671"/>
    <lineage>
        <taxon>Eukaryota</taxon>
        <taxon>Fungi</taxon>
        <taxon>Dikarya</taxon>
        <taxon>Ascomycota</taxon>
        <taxon>Pezizomycotina</taxon>
        <taxon>Sordariomycetes</taxon>
        <taxon>Sordariomycetidae</taxon>
        <taxon>Sordariales</taxon>
        <taxon>Lasiosphaeriaceae</taxon>
        <taxon>Lasiosphaeria</taxon>
    </lineage>
</organism>
<dbReference type="EMBL" id="JAUIQD010000009">
    <property type="protein sequence ID" value="KAK3339861.1"/>
    <property type="molecule type" value="Genomic_DNA"/>
</dbReference>
<keyword evidence="1" id="KW-1133">Transmembrane helix</keyword>
<protein>
    <submittedName>
        <fullName evidence="2">Uncharacterized protein</fullName>
    </submittedName>
</protein>
<comment type="caution">
    <text evidence="2">The sequence shown here is derived from an EMBL/GenBank/DDBJ whole genome shotgun (WGS) entry which is preliminary data.</text>
</comment>
<evidence type="ECO:0000256" key="1">
    <source>
        <dbReference type="SAM" id="Phobius"/>
    </source>
</evidence>
<reference evidence="2" key="2">
    <citation type="submission" date="2023-06" db="EMBL/GenBank/DDBJ databases">
        <authorList>
            <consortium name="Lawrence Berkeley National Laboratory"/>
            <person name="Haridas S."/>
            <person name="Hensen N."/>
            <person name="Bonometti L."/>
            <person name="Westerberg I."/>
            <person name="Brannstrom I.O."/>
            <person name="Guillou S."/>
            <person name="Cros-Aarteil S."/>
            <person name="Calhoun S."/>
            <person name="Kuo A."/>
            <person name="Mondo S."/>
            <person name="Pangilinan J."/>
            <person name="Riley R."/>
            <person name="Labutti K."/>
            <person name="Andreopoulos B."/>
            <person name="Lipzen A."/>
            <person name="Chen C."/>
            <person name="Yanf M."/>
            <person name="Daum C."/>
            <person name="Ng V."/>
            <person name="Clum A."/>
            <person name="Steindorff A."/>
            <person name="Ohm R."/>
            <person name="Martin F."/>
            <person name="Silar P."/>
            <person name="Natvig D."/>
            <person name="Lalanne C."/>
            <person name="Gautier V."/>
            <person name="Ament-Velasquez S.L."/>
            <person name="Kruys A."/>
            <person name="Hutchinson M.I."/>
            <person name="Powell A.J."/>
            <person name="Barry K."/>
            <person name="Miller A.N."/>
            <person name="Grigoriev I.V."/>
            <person name="Debuchy R."/>
            <person name="Gladieux P."/>
            <person name="Thoren M.H."/>
            <person name="Johannesson H."/>
        </authorList>
    </citation>
    <scope>NUCLEOTIDE SEQUENCE</scope>
    <source>
        <strain evidence="2">CBS 955.72</strain>
    </source>
</reference>
<sequence length="113" mass="12418">MSPTDRATNIIYTATKLFHQAGDNACHKLIKEVISPLPNIIPLEASLEADRAIITQISISIETRRVRELLGQVTDSTLVLTGHTLRHITPQVLLEAVGNITMAILIVIINNSR</sequence>
<dbReference type="Proteomes" id="UP001275084">
    <property type="component" value="Unassembled WGS sequence"/>
</dbReference>
<reference evidence="2" key="1">
    <citation type="journal article" date="2023" name="Mol. Phylogenet. Evol.">
        <title>Genome-scale phylogeny and comparative genomics of the fungal order Sordariales.</title>
        <authorList>
            <person name="Hensen N."/>
            <person name="Bonometti L."/>
            <person name="Westerberg I."/>
            <person name="Brannstrom I.O."/>
            <person name="Guillou S."/>
            <person name="Cros-Aarteil S."/>
            <person name="Calhoun S."/>
            <person name="Haridas S."/>
            <person name="Kuo A."/>
            <person name="Mondo S."/>
            <person name="Pangilinan J."/>
            <person name="Riley R."/>
            <person name="LaButti K."/>
            <person name="Andreopoulos B."/>
            <person name="Lipzen A."/>
            <person name="Chen C."/>
            <person name="Yan M."/>
            <person name="Daum C."/>
            <person name="Ng V."/>
            <person name="Clum A."/>
            <person name="Steindorff A."/>
            <person name="Ohm R.A."/>
            <person name="Martin F."/>
            <person name="Silar P."/>
            <person name="Natvig D.O."/>
            <person name="Lalanne C."/>
            <person name="Gautier V."/>
            <person name="Ament-Velasquez S.L."/>
            <person name="Kruys A."/>
            <person name="Hutchinson M.I."/>
            <person name="Powell A.J."/>
            <person name="Barry K."/>
            <person name="Miller A.N."/>
            <person name="Grigoriev I.V."/>
            <person name="Debuchy R."/>
            <person name="Gladieux P."/>
            <person name="Hiltunen Thoren M."/>
            <person name="Johannesson H."/>
        </authorList>
    </citation>
    <scope>NUCLEOTIDE SEQUENCE</scope>
    <source>
        <strain evidence="2">CBS 955.72</strain>
    </source>
</reference>
<keyword evidence="1" id="KW-0472">Membrane</keyword>
<keyword evidence="3" id="KW-1185">Reference proteome</keyword>
<evidence type="ECO:0000313" key="3">
    <source>
        <dbReference type="Proteomes" id="UP001275084"/>
    </source>
</evidence>
<keyword evidence="1" id="KW-0812">Transmembrane</keyword>
<evidence type="ECO:0000313" key="2">
    <source>
        <dbReference type="EMBL" id="KAK3339861.1"/>
    </source>
</evidence>
<accession>A0AAJ0H5A0</accession>
<dbReference type="AlphaFoldDB" id="A0AAJ0H5A0"/>